<sequence>MRDSLVYLARRRPPRQPGHIRLCVGVLLAIGAAGRGLALLCGHEEYVSLAALGLAALVLADGASGMRHAGAALRRAMLAGAAQLPLLALGLAGAGLLLLGRA</sequence>
<organism evidence="2 3">
    <name type="scientific">Massilia forsythiae</name>
    <dbReference type="NCBI Taxonomy" id="2728020"/>
    <lineage>
        <taxon>Bacteria</taxon>
        <taxon>Pseudomonadati</taxon>
        <taxon>Pseudomonadota</taxon>
        <taxon>Betaproteobacteria</taxon>
        <taxon>Burkholderiales</taxon>
        <taxon>Oxalobacteraceae</taxon>
        <taxon>Telluria group</taxon>
        <taxon>Massilia</taxon>
    </lineage>
</organism>
<accession>A0A7Z2VZ90</accession>
<dbReference type="RefSeq" id="WP_170203649.1">
    <property type="nucleotide sequence ID" value="NZ_CP051685.1"/>
</dbReference>
<evidence type="ECO:0000256" key="1">
    <source>
        <dbReference type="SAM" id="Phobius"/>
    </source>
</evidence>
<name>A0A7Z2VZ90_9BURK</name>
<dbReference type="Proteomes" id="UP000502415">
    <property type="component" value="Chromosome"/>
</dbReference>
<keyword evidence="1" id="KW-0472">Membrane</keyword>
<dbReference type="EMBL" id="CP051685">
    <property type="protein sequence ID" value="QJE01610.1"/>
    <property type="molecule type" value="Genomic_DNA"/>
</dbReference>
<keyword evidence="1" id="KW-1133">Transmembrane helix</keyword>
<feature type="transmembrane region" description="Helical" evidence="1">
    <location>
        <begin position="76"/>
        <end position="99"/>
    </location>
</feature>
<proteinExistence type="predicted"/>
<feature type="transmembrane region" description="Helical" evidence="1">
    <location>
        <begin position="20"/>
        <end position="40"/>
    </location>
</feature>
<feature type="transmembrane region" description="Helical" evidence="1">
    <location>
        <begin position="46"/>
        <end position="64"/>
    </location>
</feature>
<protein>
    <submittedName>
        <fullName evidence="2">Uncharacterized protein</fullName>
    </submittedName>
</protein>
<dbReference type="AlphaFoldDB" id="A0A7Z2VZ90"/>
<reference evidence="2 3" key="1">
    <citation type="submission" date="2020-04" db="EMBL/GenBank/DDBJ databases">
        <title>Genome sequencing of novel species.</title>
        <authorList>
            <person name="Heo J."/>
            <person name="Kim S.-J."/>
            <person name="Kim J.-S."/>
            <person name="Hong S.-B."/>
            <person name="Kwon S.-W."/>
        </authorList>
    </citation>
    <scope>NUCLEOTIDE SEQUENCE [LARGE SCALE GENOMIC DNA]</scope>
    <source>
        <strain evidence="2 3">GN2-R2</strain>
    </source>
</reference>
<gene>
    <name evidence="2" type="ORF">HH212_17550</name>
</gene>
<keyword evidence="3" id="KW-1185">Reference proteome</keyword>
<keyword evidence="1" id="KW-0812">Transmembrane</keyword>
<dbReference type="KEGG" id="mfy:HH212_17550"/>
<evidence type="ECO:0000313" key="3">
    <source>
        <dbReference type="Proteomes" id="UP000502415"/>
    </source>
</evidence>
<evidence type="ECO:0000313" key="2">
    <source>
        <dbReference type="EMBL" id="QJE01610.1"/>
    </source>
</evidence>